<dbReference type="InterPro" id="IPR000639">
    <property type="entry name" value="Epox_hydrolase-like"/>
</dbReference>
<evidence type="ECO:0000313" key="3">
    <source>
        <dbReference type="EMBL" id="MBB6567536.1"/>
    </source>
</evidence>
<gene>
    <name evidence="3" type="ORF">HNR71_003173</name>
    <name evidence="4" type="ORF">HPO96_06350</name>
</gene>
<dbReference type="RefSeq" id="WP_171671777.1">
    <property type="nucleotide sequence ID" value="NZ_BAAAGT010000003.1"/>
</dbReference>
<dbReference type="Proteomes" id="UP000553957">
    <property type="component" value="Unassembled WGS sequence"/>
</dbReference>
<organism evidence="4 5">
    <name type="scientific">Kribbella sandramycini</name>
    <dbReference type="NCBI Taxonomy" id="60450"/>
    <lineage>
        <taxon>Bacteria</taxon>
        <taxon>Bacillati</taxon>
        <taxon>Actinomycetota</taxon>
        <taxon>Actinomycetes</taxon>
        <taxon>Propionibacteriales</taxon>
        <taxon>Kribbellaceae</taxon>
        <taxon>Kribbella</taxon>
    </lineage>
</organism>
<evidence type="ECO:0000313" key="6">
    <source>
        <dbReference type="Proteomes" id="UP000553957"/>
    </source>
</evidence>
<dbReference type="Proteomes" id="UP000534306">
    <property type="component" value="Unassembled WGS sequence"/>
</dbReference>
<dbReference type="InterPro" id="IPR000073">
    <property type="entry name" value="AB_hydrolase_1"/>
</dbReference>
<evidence type="ECO:0000313" key="4">
    <source>
        <dbReference type="EMBL" id="NOL39860.1"/>
    </source>
</evidence>
<evidence type="ECO:0000259" key="2">
    <source>
        <dbReference type="Pfam" id="PF00561"/>
    </source>
</evidence>
<dbReference type="AlphaFoldDB" id="A0A7Y4NZ64"/>
<protein>
    <submittedName>
        <fullName evidence="4">Alpha/beta hydrolase</fullName>
    </submittedName>
    <submittedName>
        <fullName evidence="3">Pimeloyl-ACP methyl ester carboxylesterase</fullName>
    </submittedName>
</protein>
<feature type="domain" description="AB hydrolase-1" evidence="2">
    <location>
        <begin position="25"/>
        <end position="290"/>
    </location>
</feature>
<dbReference type="PRINTS" id="PR00412">
    <property type="entry name" value="EPOXHYDRLASE"/>
</dbReference>
<name>A0A7Y4NZ64_9ACTN</name>
<dbReference type="InterPro" id="IPR029058">
    <property type="entry name" value="AB_hydrolase_fold"/>
</dbReference>
<dbReference type="Pfam" id="PF00561">
    <property type="entry name" value="Abhydrolase_1"/>
    <property type="match status" value="1"/>
</dbReference>
<dbReference type="SUPFAM" id="SSF53474">
    <property type="entry name" value="alpha/beta-Hydrolases"/>
    <property type="match status" value="1"/>
</dbReference>
<keyword evidence="1 4" id="KW-0378">Hydrolase</keyword>
<dbReference type="GO" id="GO:0016787">
    <property type="term" value="F:hydrolase activity"/>
    <property type="evidence" value="ECO:0007669"/>
    <property type="project" value="UniProtKB-KW"/>
</dbReference>
<accession>A0A7Y4NZ64</accession>
<evidence type="ECO:0000256" key="1">
    <source>
        <dbReference type="ARBA" id="ARBA00022801"/>
    </source>
</evidence>
<evidence type="ECO:0000313" key="5">
    <source>
        <dbReference type="Proteomes" id="UP000534306"/>
    </source>
</evidence>
<comment type="caution">
    <text evidence="4">The sequence shown here is derived from an EMBL/GenBank/DDBJ whole genome shotgun (WGS) entry which is preliminary data.</text>
</comment>
<reference evidence="4 5" key="1">
    <citation type="submission" date="2020-05" db="EMBL/GenBank/DDBJ databases">
        <title>Genome sequence of Kribbella sandramycini ATCC 39419.</title>
        <authorList>
            <person name="Maclea K.S."/>
            <person name="Fair J.L."/>
        </authorList>
    </citation>
    <scope>NUCLEOTIDE SEQUENCE [LARGE SCALE GENOMIC DNA]</scope>
    <source>
        <strain evidence="4 5">ATCC 39419</strain>
    </source>
</reference>
<dbReference type="EMBL" id="JABJRC010000001">
    <property type="protein sequence ID" value="NOL39860.1"/>
    <property type="molecule type" value="Genomic_DNA"/>
</dbReference>
<dbReference type="EMBL" id="JACHKF010000001">
    <property type="protein sequence ID" value="MBB6567536.1"/>
    <property type="molecule type" value="Genomic_DNA"/>
</dbReference>
<reference evidence="3 6" key="2">
    <citation type="submission" date="2020-08" db="EMBL/GenBank/DDBJ databases">
        <title>Sequencing the genomes of 1000 actinobacteria strains.</title>
        <authorList>
            <person name="Klenk H.-P."/>
        </authorList>
    </citation>
    <scope>NUCLEOTIDE SEQUENCE [LARGE SCALE GENOMIC DNA]</scope>
    <source>
        <strain evidence="3 6">DSM 15626</strain>
    </source>
</reference>
<proteinExistence type="predicted"/>
<dbReference type="PANTHER" id="PTHR43329">
    <property type="entry name" value="EPOXIDE HYDROLASE"/>
    <property type="match status" value="1"/>
</dbReference>
<sequence length="306" mass="33542">MPSTRSVRLNGLDIHLAEQGSSTDPLVVLLHGFPETSYSWRHQLDALAAAGYRVVAPDQRGYGASDRPAAIDQYSIFHLVGDVVALIRELGSEQAVVVGHDWGSIVAWNTALLRPDVVRGVVGISVPPWPRGALPPLTVTEQRFGPDFYQNYFQEPGVADAELEKDIASTLRRVYAGVPDPDPAPGFAGRFLEPTQLPAWLTEQDLAVFVDQFTASGFTGGLNYYRNLDRNWEQTAAWQDAPITPPSLYISGLDDAVRTMYPLDDAARAVVPNLRAAIDVPNCGHWTQQEQPAVVNAALLDFLREL</sequence>
<keyword evidence="5" id="KW-1185">Reference proteome</keyword>
<dbReference type="Gene3D" id="3.40.50.1820">
    <property type="entry name" value="alpha/beta hydrolase"/>
    <property type="match status" value="1"/>
</dbReference>